<dbReference type="EMBL" id="MHCA01000030">
    <property type="protein sequence ID" value="OGY11850.1"/>
    <property type="molecule type" value="Genomic_DNA"/>
</dbReference>
<reference evidence="1 2" key="1">
    <citation type="journal article" date="2016" name="Nat. Commun.">
        <title>Thousands of microbial genomes shed light on interconnected biogeochemical processes in an aquifer system.</title>
        <authorList>
            <person name="Anantharaman K."/>
            <person name="Brown C.T."/>
            <person name="Hug L.A."/>
            <person name="Sharon I."/>
            <person name="Castelle C.J."/>
            <person name="Probst A.J."/>
            <person name="Thomas B.C."/>
            <person name="Singh A."/>
            <person name="Wilkins M.J."/>
            <person name="Karaoz U."/>
            <person name="Brodie E.L."/>
            <person name="Williams K.H."/>
            <person name="Hubbard S.S."/>
            <person name="Banfield J.F."/>
        </authorList>
    </citation>
    <scope>NUCLEOTIDE SEQUENCE [LARGE SCALE GENOMIC DNA]</scope>
</reference>
<evidence type="ECO:0000313" key="1">
    <source>
        <dbReference type="EMBL" id="OGY11850.1"/>
    </source>
</evidence>
<evidence type="ECO:0000313" key="2">
    <source>
        <dbReference type="Proteomes" id="UP000178272"/>
    </source>
</evidence>
<dbReference type="Proteomes" id="UP000178272">
    <property type="component" value="Unassembled WGS sequence"/>
</dbReference>
<name>A0A1G1V8V5_9BACT</name>
<proteinExistence type="predicted"/>
<evidence type="ECO:0008006" key="3">
    <source>
        <dbReference type="Google" id="ProtNLM"/>
    </source>
</evidence>
<organism evidence="1 2">
    <name type="scientific">Candidatus Blackburnbacteria bacterium RIFCSPHIGHO2_12_FULL_41_13b</name>
    <dbReference type="NCBI Taxonomy" id="1797517"/>
    <lineage>
        <taxon>Bacteria</taxon>
        <taxon>Candidatus Blackburniibacteriota</taxon>
    </lineage>
</organism>
<protein>
    <recommendedName>
        <fullName evidence="3">Homing endonuclease LAGLIDADG domain-containing protein</fullName>
    </recommendedName>
</protein>
<gene>
    <name evidence="1" type="ORF">A3F61_01380</name>
</gene>
<accession>A0A1G1V8V5</accession>
<dbReference type="STRING" id="1797517.A3F61_01380"/>
<sequence>MGYHGRLEDKIKAQNFRRQGLSYGEIMLHLPVSKSNLSNWCKDIALTQKQKLRLIGNKQLGQRKGSIIAADNKRAARIERTKRIFLEAKNELGEITHRDKFIAGIALYSGEGNKTDGQAGFANSDPKLIKFMVKWFQTYCGIPLSKFHGAIWLHENLSEHEAKNFWSNLTQIPTSQFYKIYIAKNKTESKKIRKNIHKFGVFSISFGNSQQHRRIMGLIDGVLNH</sequence>
<comment type="caution">
    <text evidence="1">The sequence shown here is derived from an EMBL/GenBank/DDBJ whole genome shotgun (WGS) entry which is preliminary data.</text>
</comment>
<dbReference type="AlphaFoldDB" id="A0A1G1V8V5"/>